<dbReference type="Proteomes" id="UP000314294">
    <property type="component" value="Unassembled WGS sequence"/>
</dbReference>
<feature type="region of interest" description="Disordered" evidence="1">
    <location>
        <begin position="77"/>
        <end position="135"/>
    </location>
</feature>
<dbReference type="EMBL" id="SRLO01005387">
    <property type="protein sequence ID" value="TNN29657.1"/>
    <property type="molecule type" value="Genomic_DNA"/>
</dbReference>
<sequence>MTYCTSRGIAPASGGICVRGVVAPLFRELGPMVEVQRQPLLARQVLGDPFCQSESWCFSAVVAECELLSFHQDHLKKASPRPDELHGFQRGRRQSEPPELLMYTPEKSRKSLPSLLEGNLPYRRSRRQSGRPGGP</sequence>
<keyword evidence="3" id="KW-1185">Reference proteome</keyword>
<dbReference type="OrthoDB" id="1594986at2759"/>
<proteinExistence type="predicted"/>
<evidence type="ECO:0000256" key="1">
    <source>
        <dbReference type="SAM" id="MobiDB-lite"/>
    </source>
</evidence>
<organism evidence="2 3">
    <name type="scientific">Liparis tanakae</name>
    <name type="common">Tanaka's snailfish</name>
    <dbReference type="NCBI Taxonomy" id="230148"/>
    <lineage>
        <taxon>Eukaryota</taxon>
        <taxon>Metazoa</taxon>
        <taxon>Chordata</taxon>
        <taxon>Craniata</taxon>
        <taxon>Vertebrata</taxon>
        <taxon>Euteleostomi</taxon>
        <taxon>Actinopterygii</taxon>
        <taxon>Neopterygii</taxon>
        <taxon>Teleostei</taxon>
        <taxon>Neoteleostei</taxon>
        <taxon>Acanthomorphata</taxon>
        <taxon>Eupercaria</taxon>
        <taxon>Perciformes</taxon>
        <taxon>Cottioidei</taxon>
        <taxon>Cottales</taxon>
        <taxon>Liparidae</taxon>
        <taxon>Liparis</taxon>
    </lineage>
</organism>
<reference evidence="2 3" key="1">
    <citation type="submission" date="2019-03" db="EMBL/GenBank/DDBJ databases">
        <title>First draft genome of Liparis tanakae, snailfish: a comprehensive survey of snailfish specific genes.</title>
        <authorList>
            <person name="Kim W."/>
            <person name="Song I."/>
            <person name="Jeong J.-H."/>
            <person name="Kim D."/>
            <person name="Kim S."/>
            <person name="Ryu S."/>
            <person name="Song J.Y."/>
            <person name="Lee S.K."/>
        </authorList>
    </citation>
    <scope>NUCLEOTIDE SEQUENCE [LARGE SCALE GENOMIC DNA]</scope>
    <source>
        <tissue evidence="2">Muscle</tissue>
    </source>
</reference>
<dbReference type="AlphaFoldDB" id="A0A4Z2EL25"/>
<comment type="caution">
    <text evidence="2">The sequence shown here is derived from an EMBL/GenBank/DDBJ whole genome shotgun (WGS) entry which is preliminary data.</text>
</comment>
<protein>
    <submittedName>
        <fullName evidence="2">Uncharacterized protein</fullName>
    </submittedName>
</protein>
<gene>
    <name evidence="2" type="ORF">EYF80_060193</name>
</gene>
<feature type="compositionally biased region" description="Basic and acidic residues" evidence="1">
    <location>
        <begin position="77"/>
        <end position="87"/>
    </location>
</feature>
<evidence type="ECO:0000313" key="2">
    <source>
        <dbReference type="EMBL" id="TNN29657.1"/>
    </source>
</evidence>
<accession>A0A4Z2EL25</accession>
<name>A0A4Z2EL25_9TELE</name>
<evidence type="ECO:0000313" key="3">
    <source>
        <dbReference type="Proteomes" id="UP000314294"/>
    </source>
</evidence>